<keyword evidence="2" id="KW-1185">Reference proteome</keyword>
<accession>A0A9W9JFV2</accession>
<dbReference type="GeneID" id="83183047"/>
<dbReference type="RefSeq" id="XP_058305734.1">
    <property type="nucleotide sequence ID" value="XM_058455746.1"/>
</dbReference>
<reference evidence="1" key="2">
    <citation type="journal article" date="2023" name="IMA Fungus">
        <title>Comparative genomic study of the Penicillium genus elucidates a diverse pangenome and 15 lateral gene transfer events.</title>
        <authorList>
            <person name="Petersen C."/>
            <person name="Sorensen T."/>
            <person name="Nielsen M.R."/>
            <person name="Sondergaard T.E."/>
            <person name="Sorensen J.L."/>
            <person name="Fitzpatrick D.A."/>
            <person name="Frisvad J.C."/>
            <person name="Nielsen K.L."/>
        </authorList>
    </citation>
    <scope>NUCLEOTIDE SEQUENCE</scope>
    <source>
        <strain evidence="1">IBT 15544</strain>
    </source>
</reference>
<dbReference type="EMBL" id="JAPQKR010000015">
    <property type="protein sequence ID" value="KAJ5195246.1"/>
    <property type="molecule type" value="Genomic_DNA"/>
</dbReference>
<proteinExistence type="predicted"/>
<dbReference type="Proteomes" id="UP001150904">
    <property type="component" value="Unassembled WGS sequence"/>
</dbReference>
<comment type="caution">
    <text evidence="1">The sequence shown here is derived from an EMBL/GenBank/DDBJ whole genome shotgun (WGS) entry which is preliminary data.</text>
</comment>
<sequence>MRPGNASLEGGQDFLGPKHQVPWIESVAICDALQRTAGTGHDGNMTKPRRVWDWYLWSSVRHLLFGIWRSVSGGRCLETELAWAELDDYEPTVLWIEDAGEDEGGRKDRVEMGAGSSPPAGLGSAWTSGLSFGLFLEATLEHPVT</sequence>
<evidence type="ECO:0000313" key="2">
    <source>
        <dbReference type="Proteomes" id="UP001150904"/>
    </source>
</evidence>
<reference evidence="1" key="1">
    <citation type="submission" date="2022-12" db="EMBL/GenBank/DDBJ databases">
        <authorList>
            <person name="Petersen C."/>
        </authorList>
    </citation>
    <scope>NUCLEOTIDE SEQUENCE</scope>
    <source>
        <strain evidence="1">IBT 15544</strain>
    </source>
</reference>
<organism evidence="1 2">
    <name type="scientific">Penicillium cinerascens</name>
    <dbReference type="NCBI Taxonomy" id="70096"/>
    <lineage>
        <taxon>Eukaryota</taxon>
        <taxon>Fungi</taxon>
        <taxon>Dikarya</taxon>
        <taxon>Ascomycota</taxon>
        <taxon>Pezizomycotina</taxon>
        <taxon>Eurotiomycetes</taxon>
        <taxon>Eurotiomycetidae</taxon>
        <taxon>Eurotiales</taxon>
        <taxon>Aspergillaceae</taxon>
        <taxon>Penicillium</taxon>
    </lineage>
</organism>
<dbReference type="AlphaFoldDB" id="A0A9W9JFV2"/>
<evidence type="ECO:0000313" key="1">
    <source>
        <dbReference type="EMBL" id="KAJ5195246.1"/>
    </source>
</evidence>
<protein>
    <submittedName>
        <fullName evidence="1">Uncharacterized protein</fullName>
    </submittedName>
</protein>
<name>A0A9W9JFV2_9EURO</name>
<gene>
    <name evidence="1" type="ORF">N7498_008684</name>
</gene>